<keyword evidence="5" id="KW-1185">Reference proteome</keyword>
<dbReference type="InterPro" id="IPR056396">
    <property type="entry name" value="HEAT_SCC3-SA"/>
</dbReference>
<dbReference type="GO" id="GO:0003682">
    <property type="term" value="F:chromatin binding"/>
    <property type="evidence" value="ECO:0007669"/>
    <property type="project" value="TreeGrafter"/>
</dbReference>
<organism evidence="4 5">
    <name type="scientific">Tuber borchii</name>
    <name type="common">White truffle</name>
    <dbReference type="NCBI Taxonomy" id="42251"/>
    <lineage>
        <taxon>Eukaryota</taxon>
        <taxon>Fungi</taxon>
        <taxon>Dikarya</taxon>
        <taxon>Ascomycota</taxon>
        <taxon>Pezizomycotina</taxon>
        <taxon>Pezizomycetes</taxon>
        <taxon>Pezizales</taxon>
        <taxon>Tuberaceae</taxon>
        <taxon>Tuber</taxon>
    </lineage>
</organism>
<evidence type="ECO:0000256" key="2">
    <source>
        <dbReference type="SAM" id="MobiDB-lite"/>
    </source>
</evidence>
<feature type="compositionally biased region" description="Acidic residues" evidence="2">
    <location>
        <begin position="78"/>
        <end position="87"/>
    </location>
</feature>
<feature type="compositionally biased region" description="Acidic residues" evidence="2">
    <location>
        <begin position="1207"/>
        <end position="1217"/>
    </location>
</feature>
<name>A0A2T6ZWK3_TUBBO</name>
<dbReference type="Pfam" id="PF21581">
    <property type="entry name" value="SCD"/>
    <property type="match status" value="1"/>
</dbReference>
<feature type="coiled-coil region" evidence="1">
    <location>
        <begin position="380"/>
        <end position="428"/>
    </location>
</feature>
<feature type="region of interest" description="Disordered" evidence="2">
    <location>
        <begin position="1082"/>
        <end position="1105"/>
    </location>
</feature>
<dbReference type="AlphaFoldDB" id="A0A2T6ZWK3"/>
<protein>
    <recommendedName>
        <fullName evidence="3">SCD domain-containing protein</fullName>
    </recommendedName>
</protein>
<evidence type="ECO:0000259" key="3">
    <source>
        <dbReference type="PROSITE" id="PS51425"/>
    </source>
</evidence>
<dbReference type="STRING" id="42251.A0A2T6ZWK3"/>
<feature type="compositionally biased region" description="Acidic residues" evidence="2">
    <location>
        <begin position="211"/>
        <end position="221"/>
    </location>
</feature>
<dbReference type="EMBL" id="NESQ01000079">
    <property type="protein sequence ID" value="PUU79865.1"/>
    <property type="molecule type" value="Genomic_DNA"/>
</dbReference>
<dbReference type="PANTHER" id="PTHR11199">
    <property type="entry name" value="STROMAL ANTIGEN"/>
    <property type="match status" value="1"/>
</dbReference>
<feature type="compositionally biased region" description="Acidic residues" evidence="2">
    <location>
        <begin position="1224"/>
        <end position="1275"/>
    </location>
</feature>
<accession>A0A2T6ZWK3</accession>
<dbReference type="GO" id="GO:0008278">
    <property type="term" value="C:cohesin complex"/>
    <property type="evidence" value="ECO:0007669"/>
    <property type="project" value="TreeGrafter"/>
</dbReference>
<keyword evidence="1" id="KW-0175">Coiled coil</keyword>
<proteinExistence type="predicted"/>
<comment type="caution">
    <text evidence="4">The sequence shown here is derived from an EMBL/GenBank/DDBJ whole genome shotgun (WGS) entry which is preliminary data.</text>
</comment>
<dbReference type="InterPro" id="IPR020839">
    <property type="entry name" value="SCD"/>
</dbReference>
<reference evidence="4 5" key="1">
    <citation type="submission" date="2017-04" db="EMBL/GenBank/DDBJ databases">
        <title>Draft genome sequence of Tuber borchii Vittad., a whitish edible truffle.</title>
        <authorList>
            <consortium name="DOE Joint Genome Institute"/>
            <person name="Murat C."/>
            <person name="Kuo A."/>
            <person name="Barry K.W."/>
            <person name="Clum A."/>
            <person name="Dockter R.B."/>
            <person name="Fauchery L."/>
            <person name="Iotti M."/>
            <person name="Kohler A."/>
            <person name="Labutti K."/>
            <person name="Lindquist E.A."/>
            <person name="Lipzen A."/>
            <person name="Ohm R.A."/>
            <person name="Wang M."/>
            <person name="Grigoriev I.V."/>
            <person name="Zambonelli A."/>
            <person name="Martin F.M."/>
        </authorList>
    </citation>
    <scope>NUCLEOTIDE SEQUENCE [LARGE SCALE GENOMIC DNA]</scope>
    <source>
        <strain evidence="4 5">Tbo3840</strain>
    </source>
</reference>
<dbReference type="Pfam" id="PF08514">
    <property type="entry name" value="STAG"/>
    <property type="match status" value="1"/>
</dbReference>
<dbReference type="Gene3D" id="1.25.10.10">
    <property type="entry name" value="Leucine-rich Repeat Variant"/>
    <property type="match status" value="1"/>
</dbReference>
<dbReference type="Pfam" id="PF24571">
    <property type="entry name" value="HEAT_SCC3-SA"/>
    <property type="match status" value="1"/>
</dbReference>
<dbReference type="InterPro" id="IPR011989">
    <property type="entry name" value="ARM-like"/>
</dbReference>
<dbReference type="GO" id="GO:0005634">
    <property type="term" value="C:nucleus"/>
    <property type="evidence" value="ECO:0007669"/>
    <property type="project" value="TreeGrafter"/>
</dbReference>
<dbReference type="GO" id="GO:0007062">
    <property type="term" value="P:sister chromatid cohesion"/>
    <property type="evidence" value="ECO:0007669"/>
    <property type="project" value="UniProtKB-ARBA"/>
</dbReference>
<dbReference type="InterPro" id="IPR016024">
    <property type="entry name" value="ARM-type_fold"/>
</dbReference>
<evidence type="ECO:0000256" key="1">
    <source>
        <dbReference type="SAM" id="Coils"/>
    </source>
</evidence>
<dbReference type="OrthoDB" id="498590at2759"/>
<feature type="region of interest" description="Disordered" evidence="2">
    <location>
        <begin position="1178"/>
        <end position="1275"/>
    </location>
</feature>
<dbReference type="InterPro" id="IPR013721">
    <property type="entry name" value="STAG"/>
</dbReference>
<dbReference type="PANTHER" id="PTHR11199:SF0">
    <property type="entry name" value="LD34181P-RELATED"/>
    <property type="match status" value="1"/>
</dbReference>
<dbReference type="SUPFAM" id="SSF48371">
    <property type="entry name" value="ARM repeat"/>
    <property type="match status" value="1"/>
</dbReference>
<feature type="compositionally biased region" description="Low complexity" evidence="2">
    <location>
        <begin position="17"/>
        <end position="31"/>
    </location>
</feature>
<dbReference type="GO" id="GO:0000785">
    <property type="term" value="C:chromatin"/>
    <property type="evidence" value="ECO:0007669"/>
    <property type="project" value="TreeGrafter"/>
</dbReference>
<feature type="compositionally biased region" description="Acidic residues" evidence="2">
    <location>
        <begin position="97"/>
        <end position="142"/>
    </location>
</feature>
<evidence type="ECO:0000313" key="5">
    <source>
        <dbReference type="Proteomes" id="UP000244722"/>
    </source>
</evidence>
<feature type="domain" description="SCD" evidence="3">
    <location>
        <begin position="437"/>
        <end position="522"/>
    </location>
</feature>
<dbReference type="InterPro" id="IPR039662">
    <property type="entry name" value="Cohesin_Scc3/SA"/>
</dbReference>
<feature type="compositionally biased region" description="Acidic residues" evidence="2">
    <location>
        <begin position="1181"/>
        <end position="1191"/>
    </location>
</feature>
<dbReference type="PROSITE" id="PS51425">
    <property type="entry name" value="SCD"/>
    <property type="match status" value="1"/>
</dbReference>
<sequence>MDTSDDNAVDAAETADENASTTAGAAATPAGDNDDTQNGAETGNRRRSTRVIKKPALPYSSEPSPPKPSRGKRKRPVEEEEEEEQEREDGGEKESGGENEEDESGNDESEDDGDEGGEDSEAETTEESSEEDEDEGEPDEEEKKDRRRRNAVARGAGERGGSAPVKKPPTKKPRTSVITSTAPPARKTTTEQAKRVKGKGVAKPPPKATNGDDDNEEEEEESAHNDLYESVFEGDDDDDVAQAWTIKYEENSREAMKELVNFILKCCGCHKFVTDYDIEDQDTANTTLSQIQEAFQRQKNTEYPLASKKPEFRRFRPILASFLHSLITIFAARELLYSDPGLMEGIEVWITAMSSSTLRQFRHTSTIVALEFVSCLAQIAAEARKANSTTNRQLEAEKKKSSRNEGRIRALDQKLKDGEERREAIETVIKDIFNIVFVHRYRDIDAKIRSDCVRELGSWILTLPDLFFDGSYLRYLGWVLSDTTPQTRLEVVKALTKLFKKKESISNLRHFTERFRPRMVEMAARDADTNVRAAAADLLDAVREAGYLEPSDIDTVGRLLFDAEPKVRRAVVGFFVANLKDVLQERLGDLGGEEAVEEALGDDTEDENYEGPTLGWIRLKCLVEALASYDSQDAGDDPDGQSQVAERSNGAVTKLGDHIESRFSLAGGSLWEEVEEVHDWEIIARYLLYDHSANRLDPGAEEEDVEKRIKSAIALDPREEAILLHILNASVAASIDEGGELGARKKGTTKRTGKEIEKHYEAVSRRLTKYIPPLLKKFGPDPDAAASVLRLEQLMKLDVFQELRQSTAYASLLEEINRQFLTHADESVLKEASAAILHAKSFEELDEVTEQKLSQLKDETVTMLVNAVRGKNLGKGKFSDASLTELINTVRRLEYIASITNCVEIMEEPPVASSGPKDRLKPVEALIELLRRGGTSDELEEELIIRTMKTLEFYFMWKISTLADQEDTDADQLATRGETVMERIAAITKTRKSIDAMKITSGAALLGLATLFIGAGAHISASKPDRNGAASDDEADVPEPPELAMRISALGMKLDKSVQADLLKIFETLEKSFANVALKALEPGESDEPVDNEQQPPSEDRSESNVLLHEQRLCDFTGKLVLAVLSRAIDERVFKKRLVRNKGRLGPNFREIVNHLEVEEKPKVAPVVRKLRGRKELSEAVVDEGGDEDVEATPRPKAASSSRPVIEDAEGEDEDEGGEGREGEEVEEVEEHDPEEPEDPEKEAESSDEESEPDPEAEVPPDGDGDEEMPDVDDE</sequence>
<feature type="region of interest" description="Disordered" evidence="2">
    <location>
        <begin position="1"/>
        <end position="224"/>
    </location>
</feature>
<feature type="compositionally biased region" description="Acidic residues" evidence="2">
    <location>
        <begin position="1"/>
        <end position="16"/>
    </location>
</feature>
<gene>
    <name evidence="4" type="ORF">B9Z19DRAFT_1124484</name>
</gene>
<evidence type="ECO:0000313" key="4">
    <source>
        <dbReference type="EMBL" id="PUU79865.1"/>
    </source>
</evidence>
<dbReference type="Proteomes" id="UP000244722">
    <property type="component" value="Unassembled WGS sequence"/>
</dbReference>